<dbReference type="EC" id="4.3.2.11" evidence="5"/>
<evidence type="ECO:0000256" key="7">
    <source>
        <dbReference type="ARBA" id="ARBA00035448"/>
    </source>
</evidence>
<keyword evidence="10" id="KW-1185">Reference proteome</keyword>
<keyword evidence="3" id="KW-0456">Lyase</keyword>
<comment type="catalytic activity">
    <reaction evidence="8">
        <text>a (3R)-3-[(carboxymethyl)amino]fatty acid + holo-[ACP] + H(+) = a (2E)-enoyl-[ACP] + glycine + H2O</text>
        <dbReference type="Rhea" id="RHEA:74923"/>
        <dbReference type="Rhea" id="RHEA-COMP:9685"/>
        <dbReference type="Rhea" id="RHEA-COMP:9925"/>
        <dbReference type="ChEBI" id="CHEBI:15377"/>
        <dbReference type="ChEBI" id="CHEBI:15378"/>
        <dbReference type="ChEBI" id="CHEBI:57305"/>
        <dbReference type="ChEBI" id="CHEBI:64479"/>
        <dbReference type="ChEBI" id="CHEBI:78784"/>
        <dbReference type="ChEBI" id="CHEBI:193080"/>
        <dbReference type="EC" id="4.3.2.11"/>
    </reaction>
    <physiologicalReaction direction="right-to-left" evidence="8">
        <dbReference type="Rhea" id="RHEA:74925"/>
    </physiologicalReaction>
</comment>
<evidence type="ECO:0000256" key="3">
    <source>
        <dbReference type="ARBA" id="ARBA00023239"/>
    </source>
</evidence>
<comment type="caution">
    <text evidence="9">The sequence shown here is derived from an EMBL/GenBank/DDBJ whole genome shotgun (WGS) entry which is preliminary data.</text>
</comment>
<accession>A0ABP8BWU3</accession>
<keyword evidence="1" id="KW-0276">Fatty acid metabolism</keyword>
<name>A0ABP8BWU3_9ACTN</name>
<dbReference type="RefSeq" id="WP_344893458.1">
    <property type="nucleotide sequence ID" value="NZ_BAABAS010000005.1"/>
</dbReference>
<keyword evidence="2" id="KW-0443">Lipid metabolism</keyword>
<evidence type="ECO:0000256" key="2">
    <source>
        <dbReference type="ARBA" id="ARBA00023098"/>
    </source>
</evidence>
<dbReference type="Proteomes" id="UP001501710">
    <property type="component" value="Unassembled WGS sequence"/>
</dbReference>
<proteinExistence type="inferred from homology"/>
<comment type="similarity">
    <text evidence="4">Belongs to the FcoT family.</text>
</comment>
<dbReference type="EMBL" id="BAABAS010000005">
    <property type="protein sequence ID" value="GAA4228957.1"/>
    <property type="molecule type" value="Genomic_DNA"/>
</dbReference>
<dbReference type="Pfam" id="PF10862">
    <property type="entry name" value="FcoT"/>
    <property type="match status" value="1"/>
</dbReference>
<reference evidence="10" key="1">
    <citation type="journal article" date="2019" name="Int. J. Syst. Evol. Microbiol.">
        <title>The Global Catalogue of Microorganisms (GCM) 10K type strain sequencing project: providing services to taxonomists for standard genome sequencing and annotation.</title>
        <authorList>
            <consortium name="The Broad Institute Genomics Platform"/>
            <consortium name="The Broad Institute Genome Sequencing Center for Infectious Disease"/>
            <person name="Wu L."/>
            <person name="Ma J."/>
        </authorList>
    </citation>
    <scope>NUCLEOTIDE SEQUENCE [LARGE SCALE GENOMIC DNA]</scope>
    <source>
        <strain evidence="10">JCM 17440</strain>
    </source>
</reference>
<organism evidence="9 10">
    <name type="scientific">Actinomadura meridiana</name>
    <dbReference type="NCBI Taxonomy" id="559626"/>
    <lineage>
        <taxon>Bacteria</taxon>
        <taxon>Bacillati</taxon>
        <taxon>Actinomycetota</taxon>
        <taxon>Actinomycetes</taxon>
        <taxon>Streptosporangiales</taxon>
        <taxon>Thermomonosporaceae</taxon>
        <taxon>Actinomadura</taxon>
    </lineage>
</organism>
<evidence type="ECO:0000313" key="10">
    <source>
        <dbReference type="Proteomes" id="UP001501710"/>
    </source>
</evidence>
<dbReference type="Gene3D" id="3.10.129.30">
    <property type="entry name" value="Rv0098, thioesterase-like hot dog domain"/>
    <property type="match status" value="1"/>
</dbReference>
<evidence type="ECO:0000313" key="9">
    <source>
        <dbReference type="EMBL" id="GAA4228957.1"/>
    </source>
</evidence>
<evidence type="ECO:0000256" key="1">
    <source>
        <dbReference type="ARBA" id="ARBA00022832"/>
    </source>
</evidence>
<dbReference type="InterPro" id="IPR022598">
    <property type="entry name" value="FcoT_ThioEstase"/>
</dbReference>
<sequence length="179" mass="20625">MSVDLTEGVTFETDRELLPLVLRPYRDHCKYMRSAVVAVEPPGRPTVSGDFAIGDSCYIDDTGHFNAVEFNICYNQLAYYLIAKSVKERLIPVLGEWELDDFWRHQLPNILITSFRSRFKQRMRGKRFFGSVSLTDSVRLEKSDRWDPLVVLHTVCRFWDETGGRSSGDVRLAITDSAR</sequence>
<dbReference type="InterPro" id="IPR043064">
    <property type="entry name" value="FcoT_ThioEstase_Rv0098-like_sf"/>
</dbReference>
<evidence type="ECO:0000256" key="8">
    <source>
        <dbReference type="ARBA" id="ARBA00048742"/>
    </source>
</evidence>
<protein>
    <recommendedName>
        <fullName evidence="6">(2E)-enoyl-[ACP] glycyltransferase</fullName>
        <ecNumber evidence="5">4.3.2.11</ecNumber>
    </recommendedName>
    <alternativeName>
        <fullName evidence="7">(2E)-unsaturated fatty acyl-[ACP] glycyltransferase</fullName>
    </alternativeName>
</protein>
<gene>
    <name evidence="9" type="primary">fcoT</name>
    <name evidence="9" type="ORF">GCM10022254_20320</name>
</gene>
<evidence type="ECO:0000256" key="5">
    <source>
        <dbReference type="ARBA" id="ARBA00035127"/>
    </source>
</evidence>
<evidence type="ECO:0000256" key="6">
    <source>
        <dbReference type="ARBA" id="ARBA00035169"/>
    </source>
</evidence>
<evidence type="ECO:0000256" key="4">
    <source>
        <dbReference type="ARBA" id="ARBA00035117"/>
    </source>
</evidence>